<comment type="subcellular location">
    <subcellularLocation>
        <location evidence="1">Cell membrane</location>
        <topology evidence="1">Multi-pass membrane protein</topology>
    </subcellularLocation>
</comment>
<feature type="transmembrane region" description="Helical" evidence="7">
    <location>
        <begin position="262"/>
        <end position="280"/>
    </location>
</feature>
<dbReference type="Proteomes" id="UP000255124">
    <property type="component" value="Unassembled WGS sequence"/>
</dbReference>
<sequence>MKKDLKIKIAILSIALYVASNSVVSGTLVFMQRDFGISITNAESLITLSSIATIITIFLSEKITQKIGMKKCVMIGLFLVGLSSILPIISTSYPSVFISRLIMGAGVGLFNGHSANYINVFYKDEEAYRLHGIRNSTEFISQMIFLFIAGLLIKIHWKYAFLVYFFAFFIMSYFNKIIPEVATKDAVDIGKFKINKQILFYAIFAALMIMNVTALSVRFPTVATNQKGIGVDANLYMIILPMSGMIFGFLFGIINRILREKTILLGLGIYIIVNIVLAILGNDMYIFLLCMVFIAFSQSLCIPYLFAEVSRFVKGSHGRIANNLIFIGCNVGGFIAPFFLKLVNNILETTSLTLAFTAFSFIYAIMFILNVYENKKNKIRKIEQNLCSF</sequence>
<feature type="transmembrane region" description="Helical" evidence="7">
    <location>
        <begin position="286"/>
        <end position="307"/>
    </location>
</feature>
<feature type="transmembrane region" description="Helical" evidence="7">
    <location>
        <begin position="97"/>
        <end position="118"/>
    </location>
</feature>
<dbReference type="Gene3D" id="1.20.1250.20">
    <property type="entry name" value="MFS general substrate transporter like domains"/>
    <property type="match status" value="2"/>
</dbReference>
<reference evidence="9 10" key="1">
    <citation type="submission" date="2018-06" db="EMBL/GenBank/DDBJ databases">
        <authorList>
            <consortium name="Pathogen Informatics"/>
            <person name="Doyle S."/>
        </authorList>
    </citation>
    <scope>NUCLEOTIDE SEQUENCE [LARGE SCALE GENOMIC DNA]</scope>
    <source>
        <strain evidence="9 10">NCTC9810</strain>
    </source>
</reference>
<keyword evidence="4 7" id="KW-0812">Transmembrane</keyword>
<name>A0A380WVA8_9FIRM</name>
<evidence type="ECO:0000256" key="4">
    <source>
        <dbReference type="ARBA" id="ARBA00022692"/>
    </source>
</evidence>
<dbReference type="InterPro" id="IPR050189">
    <property type="entry name" value="MFS_Efflux_Transporters"/>
</dbReference>
<dbReference type="AlphaFoldDB" id="A0A380WVA8"/>
<evidence type="ECO:0000256" key="7">
    <source>
        <dbReference type="SAM" id="Phobius"/>
    </source>
</evidence>
<evidence type="ECO:0000256" key="2">
    <source>
        <dbReference type="ARBA" id="ARBA00022448"/>
    </source>
</evidence>
<dbReference type="InterPro" id="IPR036259">
    <property type="entry name" value="MFS_trans_sf"/>
</dbReference>
<evidence type="ECO:0000256" key="1">
    <source>
        <dbReference type="ARBA" id="ARBA00004651"/>
    </source>
</evidence>
<evidence type="ECO:0000256" key="3">
    <source>
        <dbReference type="ARBA" id="ARBA00022475"/>
    </source>
</evidence>
<keyword evidence="2" id="KW-0813">Transport</keyword>
<dbReference type="EMBL" id="UFTA01000002">
    <property type="protein sequence ID" value="SUU92895.1"/>
    <property type="molecule type" value="Genomic_DNA"/>
</dbReference>
<feature type="transmembrane region" description="Helical" evidence="7">
    <location>
        <begin position="139"/>
        <end position="155"/>
    </location>
</feature>
<feature type="transmembrane region" description="Helical" evidence="7">
    <location>
        <begin position="198"/>
        <end position="215"/>
    </location>
</feature>
<dbReference type="SUPFAM" id="SSF103473">
    <property type="entry name" value="MFS general substrate transporter"/>
    <property type="match status" value="1"/>
</dbReference>
<dbReference type="PANTHER" id="PTHR43124">
    <property type="entry name" value="PURINE EFFLUX PUMP PBUE"/>
    <property type="match status" value="1"/>
</dbReference>
<accession>A0A380WVA8</accession>
<dbReference type="GO" id="GO:0022857">
    <property type="term" value="F:transmembrane transporter activity"/>
    <property type="evidence" value="ECO:0007669"/>
    <property type="project" value="InterPro"/>
</dbReference>
<dbReference type="PROSITE" id="PS50850">
    <property type="entry name" value="MFS"/>
    <property type="match status" value="1"/>
</dbReference>
<evidence type="ECO:0000313" key="10">
    <source>
        <dbReference type="Proteomes" id="UP000255124"/>
    </source>
</evidence>
<feature type="transmembrane region" description="Helical" evidence="7">
    <location>
        <begin position="161"/>
        <end position="178"/>
    </location>
</feature>
<organism evidence="9 10">
    <name type="scientific">Anaerococcus octavius</name>
    <dbReference type="NCBI Taxonomy" id="54007"/>
    <lineage>
        <taxon>Bacteria</taxon>
        <taxon>Bacillati</taxon>
        <taxon>Bacillota</taxon>
        <taxon>Tissierellia</taxon>
        <taxon>Tissierellales</taxon>
        <taxon>Peptoniphilaceae</taxon>
        <taxon>Anaerococcus</taxon>
    </lineage>
</organism>
<protein>
    <submittedName>
        <fullName evidence="9">Putative transporter</fullName>
    </submittedName>
</protein>
<keyword evidence="6 7" id="KW-0472">Membrane</keyword>
<evidence type="ECO:0000256" key="5">
    <source>
        <dbReference type="ARBA" id="ARBA00022989"/>
    </source>
</evidence>
<evidence type="ECO:0000256" key="6">
    <source>
        <dbReference type="ARBA" id="ARBA00023136"/>
    </source>
</evidence>
<feature type="transmembrane region" description="Helical" evidence="7">
    <location>
        <begin position="352"/>
        <end position="372"/>
    </location>
</feature>
<dbReference type="PANTHER" id="PTHR43124:SF3">
    <property type="entry name" value="CHLORAMPHENICOL EFFLUX PUMP RV0191"/>
    <property type="match status" value="1"/>
</dbReference>
<dbReference type="Pfam" id="PF07690">
    <property type="entry name" value="MFS_1"/>
    <property type="match status" value="1"/>
</dbReference>
<dbReference type="InterPro" id="IPR020846">
    <property type="entry name" value="MFS_dom"/>
</dbReference>
<feature type="domain" description="Major facilitator superfamily (MFS) profile" evidence="8">
    <location>
        <begin position="6"/>
        <end position="378"/>
    </location>
</feature>
<keyword evidence="5 7" id="KW-1133">Transmembrane helix</keyword>
<dbReference type="RefSeq" id="WP_245943543.1">
    <property type="nucleotide sequence ID" value="NZ_UFTA01000002.1"/>
</dbReference>
<feature type="transmembrane region" description="Helical" evidence="7">
    <location>
        <begin position="319"/>
        <end position="340"/>
    </location>
</feature>
<gene>
    <name evidence="9" type="ORF">NCTC9810_01242</name>
</gene>
<evidence type="ECO:0000313" key="9">
    <source>
        <dbReference type="EMBL" id="SUU92895.1"/>
    </source>
</evidence>
<proteinExistence type="predicted"/>
<feature type="transmembrane region" description="Helical" evidence="7">
    <location>
        <begin position="72"/>
        <end position="91"/>
    </location>
</feature>
<evidence type="ECO:0000259" key="8">
    <source>
        <dbReference type="PROSITE" id="PS50850"/>
    </source>
</evidence>
<feature type="transmembrane region" description="Helical" evidence="7">
    <location>
        <begin position="235"/>
        <end position="255"/>
    </location>
</feature>
<dbReference type="InterPro" id="IPR011701">
    <property type="entry name" value="MFS"/>
</dbReference>
<keyword evidence="3" id="KW-1003">Cell membrane</keyword>
<dbReference type="GO" id="GO:0005886">
    <property type="term" value="C:plasma membrane"/>
    <property type="evidence" value="ECO:0007669"/>
    <property type="project" value="UniProtKB-SubCell"/>
</dbReference>
<feature type="transmembrane region" description="Helical" evidence="7">
    <location>
        <begin position="35"/>
        <end position="60"/>
    </location>
</feature>